<dbReference type="AlphaFoldDB" id="A0A4U6TI14"/>
<gene>
    <name evidence="1" type="ORF">SEVIR_8G134850v2</name>
</gene>
<accession>A0A4U6TI14</accession>
<dbReference type="Gramene" id="TKW00784">
    <property type="protein sequence ID" value="TKW00784"/>
    <property type="gene ID" value="SEVIR_8G134850v2"/>
</dbReference>
<evidence type="ECO:0000313" key="2">
    <source>
        <dbReference type="Proteomes" id="UP000298652"/>
    </source>
</evidence>
<dbReference type="Proteomes" id="UP000298652">
    <property type="component" value="Chromosome 8"/>
</dbReference>
<proteinExistence type="predicted"/>
<reference evidence="1" key="1">
    <citation type="submission" date="2019-03" db="EMBL/GenBank/DDBJ databases">
        <title>WGS assembly of Setaria viridis.</title>
        <authorList>
            <person name="Huang P."/>
            <person name="Jenkins J."/>
            <person name="Grimwood J."/>
            <person name="Barry K."/>
            <person name="Healey A."/>
            <person name="Mamidi S."/>
            <person name="Sreedasyam A."/>
            <person name="Shu S."/>
            <person name="Feldman M."/>
            <person name="Wu J."/>
            <person name="Yu Y."/>
            <person name="Chen C."/>
            <person name="Johnson J."/>
            <person name="Rokhsar D."/>
            <person name="Baxter I."/>
            <person name="Schmutz J."/>
            <person name="Brutnell T."/>
            <person name="Kellogg E."/>
        </authorList>
    </citation>
    <scope>NUCLEOTIDE SEQUENCE [LARGE SCALE GENOMIC DNA]</scope>
</reference>
<name>A0A4U6TI14_SETVI</name>
<sequence length="31" mass="3445">MREMSLGNAHIVTSTCIFLQILNLCSCKCSQ</sequence>
<organism evidence="1 2">
    <name type="scientific">Setaria viridis</name>
    <name type="common">Green bristlegrass</name>
    <name type="synonym">Setaria italica subsp. viridis</name>
    <dbReference type="NCBI Taxonomy" id="4556"/>
    <lineage>
        <taxon>Eukaryota</taxon>
        <taxon>Viridiplantae</taxon>
        <taxon>Streptophyta</taxon>
        <taxon>Embryophyta</taxon>
        <taxon>Tracheophyta</taxon>
        <taxon>Spermatophyta</taxon>
        <taxon>Magnoliopsida</taxon>
        <taxon>Liliopsida</taxon>
        <taxon>Poales</taxon>
        <taxon>Poaceae</taxon>
        <taxon>PACMAD clade</taxon>
        <taxon>Panicoideae</taxon>
        <taxon>Panicodae</taxon>
        <taxon>Paniceae</taxon>
        <taxon>Cenchrinae</taxon>
        <taxon>Setaria</taxon>
    </lineage>
</organism>
<evidence type="ECO:0000313" key="1">
    <source>
        <dbReference type="EMBL" id="TKW00784.1"/>
    </source>
</evidence>
<dbReference type="EMBL" id="CM016559">
    <property type="protein sequence ID" value="TKW00784.1"/>
    <property type="molecule type" value="Genomic_DNA"/>
</dbReference>
<keyword evidence="2" id="KW-1185">Reference proteome</keyword>
<protein>
    <submittedName>
        <fullName evidence="1">Uncharacterized protein</fullName>
    </submittedName>
</protein>